<evidence type="ECO:0000256" key="3">
    <source>
        <dbReference type="ARBA" id="ARBA00023242"/>
    </source>
</evidence>
<feature type="region of interest" description="Disordered" evidence="4">
    <location>
        <begin position="217"/>
        <end position="256"/>
    </location>
</feature>
<feature type="region of interest" description="Disordered" evidence="4">
    <location>
        <begin position="841"/>
        <end position="864"/>
    </location>
</feature>
<comment type="caution">
    <text evidence="5">The sequence shown here is derived from an EMBL/GenBank/DDBJ whole genome shotgun (WGS) entry which is preliminary data.</text>
</comment>
<feature type="region of interest" description="Disordered" evidence="4">
    <location>
        <begin position="1"/>
        <end position="36"/>
    </location>
</feature>
<evidence type="ECO:0000256" key="2">
    <source>
        <dbReference type="ARBA" id="ARBA00023163"/>
    </source>
</evidence>
<feature type="compositionally biased region" description="Acidic residues" evidence="4">
    <location>
        <begin position="8"/>
        <end position="17"/>
    </location>
</feature>
<keyword evidence="6" id="KW-1185">Reference proteome</keyword>
<feature type="region of interest" description="Disordered" evidence="4">
    <location>
        <begin position="471"/>
        <end position="498"/>
    </location>
</feature>
<dbReference type="GO" id="GO:0003712">
    <property type="term" value="F:transcription coregulator activity"/>
    <property type="evidence" value="ECO:0007669"/>
    <property type="project" value="TreeGrafter"/>
</dbReference>
<feature type="compositionally biased region" description="Basic and acidic residues" evidence="4">
    <location>
        <begin position="665"/>
        <end position="681"/>
    </location>
</feature>
<feature type="compositionally biased region" description="Polar residues" evidence="4">
    <location>
        <begin position="22"/>
        <end position="35"/>
    </location>
</feature>
<feature type="region of interest" description="Disordered" evidence="4">
    <location>
        <begin position="979"/>
        <end position="1011"/>
    </location>
</feature>
<evidence type="ECO:0000256" key="1">
    <source>
        <dbReference type="ARBA" id="ARBA00023015"/>
    </source>
</evidence>
<reference evidence="5 6" key="1">
    <citation type="journal article" date="2013" name="BMC Genomics">
        <title>The miniature genome of a carnivorous plant Genlisea aurea contains a low number of genes and short non-coding sequences.</title>
        <authorList>
            <person name="Leushkin E.V."/>
            <person name="Sutormin R.A."/>
            <person name="Nabieva E.R."/>
            <person name="Penin A.A."/>
            <person name="Kondrashov A.S."/>
            <person name="Logacheva M.D."/>
        </authorList>
    </citation>
    <scope>NUCLEOTIDE SEQUENCE [LARGE SCALE GENOMIC DNA]</scope>
</reference>
<dbReference type="EMBL" id="AUSU01000003">
    <property type="protein sequence ID" value="EPS74726.1"/>
    <property type="molecule type" value="Genomic_DNA"/>
</dbReference>
<evidence type="ECO:0000313" key="6">
    <source>
        <dbReference type="Proteomes" id="UP000015453"/>
    </source>
</evidence>
<keyword evidence="3" id="KW-0539">Nucleus</keyword>
<dbReference type="PANTHER" id="PTHR16088">
    <property type="entry name" value="YY1 ASSOCIATED PROTEIN-RELATED"/>
    <property type="match status" value="1"/>
</dbReference>
<dbReference type="GO" id="GO:0005634">
    <property type="term" value="C:nucleus"/>
    <property type="evidence" value="ECO:0007669"/>
    <property type="project" value="TreeGrafter"/>
</dbReference>
<feature type="compositionally biased region" description="Basic residues" evidence="4">
    <location>
        <begin position="229"/>
        <end position="239"/>
    </location>
</feature>
<feature type="non-terminal residue" evidence="5">
    <location>
        <position position="1"/>
    </location>
</feature>
<feature type="compositionally biased region" description="Basic and acidic residues" evidence="4">
    <location>
        <begin position="991"/>
        <end position="1004"/>
    </location>
</feature>
<accession>S8DB42</accession>
<evidence type="ECO:0008006" key="7">
    <source>
        <dbReference type="Google" id="ProtNLM"/>
    </source>
</evidence>
<keyword evidence="1" id="KW-0805">Transcription regulation</keyword>
<dbReference type="OrthoDB" id="49309at2759"/>
<proteinExistence type="predicted"/>
<evidence type="ECO:0000313" key="5">
    <source>
        <dbReference type="EMBL" id="EPS74726.1"/>
    </source>
</evidence>
<protein>
    <recommendedName>
        <fullName evidence="7">Myb-like domain-containing protein</fullName>
    </recommendedName>
</protein>
<keyword evidence="2" id="KW-0804">Transcription</keyword>
<dbReference type="GO" id="GO:0006355">
    <property type="term" value="P:regulation of DNA-templated transcription"/>
    <property type="evidence" value="ECO:0007669"/>
    <property type="project" value="TreeGrafter"/>
</dbReference>
<dbReference type="Proteomes" id="UP000015453">
    <property type="component" value="Unassembled WGS sequence"/>
</dbReference>
<feature type="compositionally biased region" description="Basic and acidic residues" evidence="4">
    <location>
        <begin position="708"/>
        <end position="717"/>
    </location>
</feature>
<organism evidence="5 6">
    <name type="scientific">Genlisea aurea</name>
    <dbReference type="NCBI Taxonomy" id="192259"/>
    <lineage>
        <taxon>Eukaryota</taxon>
        <taxon>Viridiplantae</taxon>
        <taxon>Streptophyta</taxon>
        <taxon>Embryophyta</taxon>
        <taxon>Tracheophyta</taxon>
        <taxon>Spermatophyta</taxon>
        <taxon>Magnoliopsida</taxon>
        <taxon>eudicotyledons</taxon>
        <taxon>Gunneridae</taxon>
        <taxon>Pentapetalae</taxon>
        <taxon>asterids</taxon>
        <taxon>lamiids</taxon>
        <taxon>Lamiales</taxon>
        <taxon>Lentibulariaceae</taxon>
        <taxon>Genlisea</taxon>
    </lineage>
</organism>
<sequence>GDMGNAHDEEDEDEDADFNPFLRTNSADVSSSLNSEVEDVQANDIDSSTMNHDETLAEETIQRHVNNDQEAAVLHFKVSSGNICARQYDEIPGATAEKAENVCISLPDEDVCKFQQKDFSSATAYKKSIADSDDGAICMRTRARYSLASFTLDELETFLQETDDEDDLQRVDDEEEYRKFLAAVLQGDDNGKLPEIGNCEDEDEENDADFELELEEALESEHEDIEKRSRTRLNKRKKASHENSKKRSGLTGRPLRPLIPLSSIGPFSCFEGKQFTPSISHSFIQPPNDSFSGFTPHQVGQLHCLIHEHVQLLIQIFSICVSEPGKSNIAAEVKVLISEMLRFRVQALSWRKAPYPSFCFAPPYVRPSVTNEVPRMLQQNFSYRNGMQDMPSGNDKNLPPSNISLSNDEAGCPGIPWTPYIVGPVLSIMDVAPLQLAENYVSDATAAVRAFERSRIELSFENHCQKDHLFPFHSSSGSAESENRGEIDNNSPDSDLPKKSMAATLLEKAKTQPIYLVPKDIAKLAQRFLPFFNPSLYPHKPPPAPLANRVLFTEVEDELLAMGLMEYNTDWKAIQQRFLPCKSRHQIFVRQKNRASSKAPENPIKAVRRMKTSPLTPEEIARIEAGLKMFKLDWISIWSFLLPHRDPALLPRQWRIALGTQKSYKSDAKTKAKRRLNELRRKASKPSHSSLYSPSDKEGYSSDNASEEANRLRKHSDNDDEAYVHEAFLSDWRPNNNVPSIFYASMQPGMNTASGSGQNRLLNYPASSALRYTQIYPWPHRGRRKNSARVVKLAPDLPPVNLPPSVRIISQSVFQRDQAAASAKASVNIQGSNYGTVANGARDDSGSSTKCAANCQPSSNGSGVVIPETGDRDLEMHPLFFRSPQDAHWPYYPQNSGLSLSLFHHPRHLQDPAMSFLNHGKCPPSSGVVFHPLLQSNKAVETGTARAVPTTAKTASRSSKGNELDLDIHLSVLPENRESTLQKPVAAAVAGRDDNNEAASREMNDATSFPDIVMEQEELSDSEDEYGENVEFECEEMADSEGESSTDSE</sequence>
<feature type="region of interest" description="Disordered" evidence="4">
    <location>
        <begin position="665"/>
        <end position="717"/>
    </location>
</feature>
<feature type="region of interest" description="Disordered" evidence="4">
    <location>
        <begin position="941"/>
        <end position="961"/>
    </location>
</feature>
<dbReference type="SUPFAM" id="SSF46689">
    <property type="entry name" value="Homeodomain-like"/>
    <property type="match status" value="1"/>
</dbReference>
<dbReference type="AlphaFoldDB" id="S8DB42"/>
<dbReference type="PANTHER" id="PTHR16088:SF3">
    <property type="entry name" value="GON-4-LIKE PROTEIN"/>
    <property type="match status" value="1"/>
</dbReference>
<dbReference type="InterPro" id="IPR009057">
    <property type="entry name" value="Homeodomain-like_sf"/>
</dbReference>
<name>S8DB42_9LAMI</name>
<dbReference type="InterPro" id="IPR052435">
    <property type="entry name" value="YY1-Transcr_Regul"/>
</dbReference>
<feature type="compositionally biased region" description="Polar residues" evidence="4">
    <location>
        <begin position="846"/>
        <end position="862"/>
    </location>
</feature>
<feature type="non-terminal residue" evidence="5">
    <location>
        <position position="1049"/>
    </location>
</feature>
<gene>
    <name evidence="5" type="ORF">M569_00028</name>
</gene>
<evidence type="ECO:0000256" key="4">
    <source>
        <dbReference type="SAM" id="MobiDB-lite"/>
    </source>
</evidence>